<evidence type="ECO:0000313" key="6">
    <source>
        <dbReference type="EMBL" id="MEH0638484.1"/>
    </source>
</evidence>
<comment type="caution">
    <text evidence="6">The sequence shown here is derived from an EMBL/GenBank/DDBJ whole genome shotgun (WGS) entry which is preliminary data.</text>
</comment>
<dbReference type="Gene3D" id="1.10.10.10">
    <property type="entry name" value="Winged helix-like DNA-binding domain superfamily/Winged helix DNA-binding domain"/>
    <property type="match status" value="1"/>
</dbReference>
<protein>
    <submittedName>
        <fullName evidence="6">LuxR C-terminal-related transcriptional regulator</fullName>
    </submittedName>
</protein>
<reference evidence="6" key="1">
    <citation type="submission" date="2023-04" db="EMBL/GenBank/DDBJ databases">
        <title>Genomic diversity of scab-causing Streptomyces spp. in the province of Quebec, Canada.</title>
        <authorList>
            <person name="Biessy A."/>
            <person name="Cadieux M."/>
            <person name="Ciotola M."/>
            <person name="Filion M."/>
        </authorList>
    </citation>
    <scope>NUCLEOTIDE SEQUENCE</scope>
    <source>
        <strain evidence="6">B21-115</strain>
    </source>
</reference>
<proteinExistence type="predicted"/>
<sequence length="764" mass="82048">MTAEDVKSFFEDPLEVRILEVRGDRWTGKSTLLRELAEEATRRGRTVVTGRAAAKSSKQVPFSLFLEIMDDLAGHADVVDTDIRPQPEAPSSPALESLLHADPRYFPEDPAVRYRRFRAIRAMLPTMCGPAGLLVVLDDVHRADEASLDLLEYLLRHPPRESVLFALAHRPRQTGPRLHATLNDAVHEGRAVRVTPSQLTEEQAQALIPDEVSQTLRSSMLRTSGRNPVLLKAFASLGSVLGGRRIPSADLPQDILVETLRDFHALSRSSWTVARSAAILAEPFTPGLLQAVSQTTDDELHAAMDELVGEDILKADGPRTLSFSSPLLRAAAHQASGPGWLLGAHARAAESLAETSGDCVELAAHLQYQMAANDSGTSRILLEAASAHRWVDAVQARIWAEAAHTAGGTADASGRPSLVLGSLLASTGRFEPALDVLADASHLRTDHDYEVAAAAWWAWTMRMLGMAEAAEHELAIRLKEMTDARAEDLGPILTVWMECALQAGTPVPEAAVNRLDGLCERLSASLRGHAYALGAVAAMGCGSMERSWAQERAAAAARILDGLDDDTVVQDLDGLYWLARAEAALGRPSPAARHLERGLRLAELHGLHGFVPLFADAVARAEQQTGNSSGALRYATVAMKGAEETDSRHLRDVAGRLLMEMSVLSESAAPDVVPPGPGSSRTSASALPERSRPGAGGLDALSKRELEIAVLVSDGRTNQQIARTLSVSQKTVETHLGRIFKKLVVSSRAEVAALIGRSFAHACG</sequence>
<dbReference type="SUPFAM" id="SSF46894">
    <property type="entry name" value="C-terminal effector domain of the bipartite response regulators"/>
    <property type="match status" value="1"/>
</dbReference>
<feature type="domain" description="HTH luxR-type" evidence="5">
    <location>
        <begin position="694"/>
        <end position="759"/>
    </location>
</feature>
<keyword evidence="1" id="KW-0805">Transcription regulation</keyword>
<name>A0ABU8AXV6_9ACTN</name>
<dbReference type="EMBL" id="JARULZ010000002">
    <property type="protein sequence ID" value="MEH0638484.1"/>
    <property type="molecule type" value="Genomic_DNA"/>
</dbReference>
<dbReference type="PRINTS" id="PR00038">
    <property type="entry name" value="HTHLUXR"/>
</dbReference>
<dbReference type="InterPro" id="IPR036388">
    <property type="entry name" value="WH-like_DNA-bd_sf"/>
</dbReference>
<keyword evidence="7" id="KW-1185">Reference proteome</keyword>
<feature type="region of interest" description="Disordered" evidence="4">
    <location>
        <begin position="668"/>
        <end position="698"/>
    </location>
</feature>
<dbReference type="InterPro" id="IPR000792">
    <property type="entry name" value="Tscrpt_reg_LuxR_C"/>
</dbReference>
<dbReference type="PROSITE" id="PS50043">
    <property type="entry name" value="HTH_LUXR_2"/>
    <property type="match status" value="1"/>
</dbReference>
<dbReference type="Proteomes" id="UP001310290">
    <property type="component" value="Unassembled WGS sequence"/>
</dbReference>
<evidence type="ECO:0000313" key="7">
    <source>
        <dbReference type="Proteomes" id="UP001310290"/>
    </source>
</evidence>
<dbReference type="InterPro" id="IPR027417">
    <property type="entry name" value="P-loop_NTPase"/>
</dbReference>
<gene>
    <name evidence="6" type="ORF">QBA35_35220</name>
</gene>
<dbReference type="SMART" id="SM00421">
    <property type="entry name" value="HTH_LUXR"/>
    <property type="match status" value="1"/>
</dbReference>
<evidence type="ECO:0000256" key="1">
    <source>
        <dbReference type="ARBA" id="ARBA00023015"/>
    </source>
</evidence>
<evidence type="ECO:0000259" key="5">
    <source>
        <dbReference type="PROSITE" id="PS50043"/>
    </source>
</evidence>
<dbReference type="CDD" id="cd06170">
    <property type="entry name" value="LuxR_C_like"/>
    <property type="match status" value="1"/>
</dbReference>
<dbReference type="PROSITE" id="PS00622">
    <property type="entry name" value="HTH_LUXR_1"/>
    <property type="match status" value="1"/>
</dbReference>
<dbReference type="PANTHER" id="PTHR44688:SF16">
    <property type="entry name" value="DNA-BINDING TRANSCRIPTIONAL ACTIVATOR DEVR_DOSR"/>
    <property type="match status" value="1"/>
</dbReference>
<dbReference type="Pfam" id="PF13191">
    <property type="entry name" value="AAA_16"/>
    <property type="match status" value="1"/>
</dbReference>
<dbReference type="InterPro" id="IPR041664">
    <property type="entry name" value="AAA_16"/>
</dbReference>
<dbReference type="RefSeq" id="WP_334661139.1">
    <property type="nucleotide sequence ID" value="NZ_JARULZ010000002.1"/>
</dbReference>
<evidence type="ECO:0000256" key="3">
    <source>
        <dbReference type="ARBA" id="ARBA00023163"/>
    </source>
</evidence>
<dbReference type="PANTHER" id="PTHR44688">
    <property type="entry name" value="DNA-BINDING TRANSCRIPTIONAL ACTIVATOR DEVR_DOSR"/>
    <property type="match status" value="1"/>
</dbReference>
<organism evidence="6 7">
    <name type="scientific">Streptomyces bottropensis</name>
    <dbReference type="NCBI Taxonomy" id="42235"/>
    <lineage>
        <taxon>Bacteria</taxon>
        <taxon>Bacillati</taxon>
        <taxon>Actinomycetota</taxon>
        <taxon>Actinomycetes</taxon>
        <taxon>Kitasatosporales</taxon>
        <taxon>Streptomycetaceae</taxon>
        <taxon>Streptomyces</taxon>
    </lineage>
</organism>
<dbReference type="SUPFAM" id="SSF52540">
    <property type="entry name" value="P-loop containing nucleoside triphosphate hydrolases"/>
    <property type="match status" value="1"/>
</dbReference>
<dbReference type="InterPro" id="IPR016032">
    <property type="entry name" value="Sig_transdc_resp-reg_C-effctor"/>
</dbReference>
<keyword evidence="2" id="KW-0238">DNA-binding</keyword>
<accession>A0ABU8AXV6</accession>
<keyword evidence="3" id="KW-0804">Transcription</keyword>
<evidence type="ECO:0000256" key="4">
    <source>
        <dbReference type="SAM" id="MobiDB-lite"/>
    </source>
</evidence>
<dbReference type="Pfam" id="PF00196">
    <property type="entry name" value="GerE"/>
    <property type="match status" value="1"/>
</dbReference>
<evidence type="ECO:0000256" key="2">
    <source>
        <dbReference type="ARBA" id="ARBA00023125"/>
    </source>
</evidence>